<keyword evidence="2" id="KW-1185">Reference proteome</keyword>
<accession>A0A915IPB8</accession>
<evidence type="ECO:0000313" key="2">
    <source>
        <dbReference type="Proteomes" id="UP000887565"/>
    </source>
</evidence>
<reference evidence="3" key="1">
    <citation type="submission" date="2022-11" db="UniProtKB">
        <authorList>
            <consortium name="WormBaseParasite"/>
        </authorList>
    </citation>
    <scope>IDENTIFICATION</scope>
</reference>
<feature type="region of interest" description="Disordered" evidence="1">
    <location>
        <begin position="119"/>
        <end position="150"/>
    </location>
</feature>
<dbReference type="Proteomes" id="UP000887565">
    <property type="component" value="Unplaced"/>
</dbReference>
<evidence type="ECO:0000256" key="1">
    <source>
        <dbReference type="SAM" id="MobiDB-lite"/>
    </source>
</evidence>
<feature type="compositionally biased region" description="Basic and acidic residues" evidence="1">
    <location>
        <begin position="133"/>
        <end position="150"/>
    </location>
</feature>
<organism evidence="2 3">
    <name type="scientific">Romanomermis culicivorax</name>
    <name type="common">Nematode worm</name>
    <dbReference type="NCBI Taxonomy" id="13658"/>
    <lineage>
        <taxon>Eukaryota</taxon>
        <taxon>Metazoa</taxon>
        <taxon>Ecdysozoa</taxon>
        <taxon>Nematoda</taxon>
        <taxon>Enoplea</taxon>
        <taxon>Dorylaimia</taxon>
        <taxon>Mermithida</taxon>
        <taxon>Mermithoidea</taxon>
        <taxon>Mermithidae</taxon>
        <taxon>Romanomermis</taxon>
    </lineage>
</organism>
<dbReference type="WBParaSite" id="nRc.2.0.1.t15715-RA">
    <property type="protein sequence ID" value="nRc.2.0.1.t15715-RA"/>
    <property type="gene ID" value="nRc.2.0.1.g15715"/>
</dbReference>
<protein>
    <submittedName>
        <fullName evidence="3">Uncharacterized protein</fullName>
    </submittedName>
</protein>
<evidence type="ECO:0000313" key="3">
    <source>
        <dbReference type="WBParaSite" id="nRc.2.0.1.t15715-RA"/>
    </source>
</evidence>
<name>A0A915IPB8_ROMCU</name>
<sequence length="242" mass="26218">MSGHVCFFQMSLDEQEDFHADVDDYVYTSDEAFPSLINKEPGEVSTQEQQNSATGDNEICISKLYSLSLLIVEKRSGRQKRCSCGGYNGGGSGYAYGGQGTGYAYGRQKKSIFPKLTAPGAARSNEELPESENGDRQYESRRQSSRDVSMHKRCAAMGHAQQYKQSWRRFSKRSCYGGGYNGGMMGGNSGMMGSGGCGGCSAGGMNGGQSKRNAKRSSCSVNAGYGHVASQYNAWSGRLRRH</sequence>
<proteinExistence type="predicted"/>
<dbReference type="AlphaFoldDB" id="A0A915IPB8"/>